<dbReference type="SUPFAM" id="SSF51338">
    <property type="entry name" value="Composite domain of metallo-dependent hydrolases"/>
    <property type="match status" value="1"/>
</dbReference>
<evidence type="ECO:0000313" key="3">
    <source>
        <dbReference type="Proteomes" id="UP000177947"/>
    </source>
</evidence>
<name>A0A1F5C5R6_9BACT</name>
<feature type="domain" description="Amidohydrolase 3" evidence="1">
    <location>
        <begin position="295"/>
        <end position="370"/>
    </location>
</feature>
<dbReference type="SUPFAM" id="SSF51556">
    <property type="entry name" value="Metallo-dependent hydrolases"/>
    <property type="match status" value="1"/>
</dbReference>
<evidence type="ECO:0000259" key="1">
    <source>
        <dbReference type="Pfam" id="PF07969"/>
    </source>
</evidence>
<dbReference type="GO" id="GO:0016810">
    <property type="term" value="F:hydrolase activity, acting on carbon-nitrogen (but not peptide) bonds"/>
    <property type="evidence" value="ECO:0007669"/>
    <property type="project" value="InterPro"/>
</dbReference>
<organism evidence="2 3">
    <name type="scientific">Candidatus Azambacteria bacterium RIFCSPLOWO2_01_FULL_37_9</name>
    <dbReference type="NCBI Taxonomy" id="1797297"/>
    <lineage>
        <taxon>Bacteria</taxon>
        <taxon>Candidatus Azamiibacteriota</taxon>
    </lineage>
</organism>
<protein>
    <recommendedName>
        <fullName evidence="1">Amidohydrolase 3 domain-containing protein</fullName>
    </recommendedName>
</protein>
<dbReference type="InterPro" id="IPR032466">
    <property type="entry name" value="Metal_Hydrolase"/>
</dbReference>
<dbReference type="Proteomes" id="UP000177947">
    <property type="component" value="Unassembled WGS sequence"/>
</dbReference>
<dbReference type="AlphaFoldDB" id="A0A1F5C5R6"/>
<dbReference type="InterPro" id="IPR013108">
    <property type="entry name" value="Amidohydro_3"/>
</dbReference>
<comment type="caution">
    <text evidence="2">The sequence shown here is derived from an EMBL/GenBank/DDBJ whole genome shotgun (WGS) entry which is preliminary data.</text>
</comment>
<gene>
    <name evidence="2" type="ORF">A2907_02040</name>
</gene>
<sequence length="389" mass="43387">MNFGTLIGHTTLRRGLLKKEIRLLQKNELNQMSYIVNQSMRQGAFGISAGLIYSHTKITPTGELTELAKTVATNGGFLSLHVRNEGENIIPSINEAIRISQEAQIPVEIAHFKIIGKKNWPLIDKVLSMIETANRSGAQITFDIFPYTFSASVLYTTLPDWTIKEGKEKLLELLRDSDQKSIIVKEMQENKLVDYGKIIIAMSAGDKSIIGHDIQYLSQNQGLSPEETILNIIIESRGRMIGFIPDLSENNLKKQIASSFSLVASNSAGYSLDYANSGELAHPRCFGSFPRAIKKYVLDEKIITIEEMIAKMTFRPAQKIGLTRRGEIKIKNYADVVILDPAQIKDNATIELPYQFSSGIDYVIVNGQIAIENGNYNGLLNGKTLKKFE</sequence>
<dbReference type="Pfam" id="PF07969">
    <property type="entry name" value="Amidohydro_3"/>
    <property type="match status" value="1"/>
</dbReference>
<reference evidence="2 3" key="1">
    <citation type="journal article" date="2016" name="Nat. Commun.">
        <title>Thousands of microbial genomes shed light on interconnected biogeochemical processes in an aquifer system.</title>
        <authorList>
            <person name="Anantharaman K."/>
            <person name="Brown C.T."/>
            <person name="Hug L.A."/>
            <person name="Sharon I."/>
            <person name="Castelle C.J."/>
            <person name="Probst A.J."/>
            <person name="Thomas B.C."/>
            <person name="Singh A."/>
            <person name="Wilkins M.J."/>
            <person name="Karaoz U."/>
            <person name="Brodie E.L."/>
            <person name="Williams K.H."/>
            <person name="Hubbard S.S."/>
            <person name="Banfield J.F."/>
        </authorList>
    </citation>
    <scope>NUCLEOTIDE SEQUENCE [LARGE SCALE GENOMIC DNA]</scope>
</reference>
<accession>A0A1F5C5R6</accession>
<dbReference type="InterPro" id="IPR011059">
    <property type="entry name" value="Metal-dep_hydrolase_composite"/>
</dbReference>
<evidence type="ECO:0000313" key="2">
    <source>
        <dbReference type="EMBL" id="OGD38184.1"/>
    </source>
</evidence>
<proteinExistence type="predicted"/>
<dbReference type="Gene3D" id="3.20.20.140">
    <property type="entry name" value="Metal-dependent hydrolases"/>
    <property type="match status" value="2"/>
</dbReference>
<dbReference type="EMBL" id="MEYQ01000052">
    <property type="protein sequence ID" value="OGD38184.1"/>
    <property type="molecule type" value="Genomic_DNA"/>
</dbReference>